<name>A0A1I4H988_9FIRM</name>
<reference evidence="2" key="1">
    <citation type="submission" date="2016-10" db="EMBL/GenBank/DDBJ databases">
        <authorList>
            <person name="Varghese N."/>
            <person name="Submissions S."/>
        </authorList>
    </citation>
    <scope>NUCLEOTIDE SEQUENCE [LARGE SCALE GENOMIC DNA]</scope>
    <source>
        <strain evidence="2">DSM 13327</strain>
    </source>
</reference>
<dbReference type="InterPro" id="IPR039261">
    <property type="entry name" value="FNR_nucleotide-bd"/>
</dbReference>
<dbReference type="EMBL" id="FOTS01000003">
    <property type="protein sequence ID" value="SFL37981.1"/>
    <property type="molecule type" value="Genomic_DNA"/>
</dbReference>
<dbReference type="PROSITE" id="PS00197">
    <property type="entry name" value="2FE2S_FER_1"/>
    <property type="match status" value="1"/>
</dbReference>
<gene>
    <name evidence="1" type="ORF">SAMN04490355_10031</name>
</gene>
<dbReference type="PANTHER" id="PTHR43513:SF3">
    <property type="entry name" value="DIHYDROOROTATE DEHYDROGENASE B (NAD(+)), ELECTRON TRANSFER SUBUNIT-RELATED"/>
    <property type="match status" value="1"/>
</dbReference>
<proteinExistence type="predicted"/>
<dbReference type="OrthoDB" id="9796486at2"/>
<evidence type="ECO:0000313" key="1">
    <source>
        <dbReference type="EMBL" id="SFL37981.1"/>
    </source>
</evidence>
<dbReference type="GO" id="GO:0051537">
    <property type="term" value="F:2 iron, 2 sulfur cluster binding"/>
    <property type="evidence" value="ECO:0007669"/>
    <property type="project" value="InterPro"/>
</dbReference>
<dbReference type="InterPro" id="IPR050353">
    <property type="entry name" value="PyrK_electron_transfer"/>
</dbReference>
<dbReference type="SUPFAM" id="SSF52343">
    <property type="entry name" value="Ferredoxin reductase-like, C-terminal NADP-linked domain"/>
    <property type="match status" value="1"/>
</dbReference>
<keyword evidence="2" id="KW-1185">Reference proteome</keyword>
<evidence type="ECO:0000313" key="2">
    <source>
        <dbReference type="Proteomes" id="UP000199520"/>
    </source>
</evidence>
<sequence>MDRNISQCIDINSKYCPCLLAETNQCTFCSHLKGESTCNCKWAGVCILYEKHWQYKKIQQCEESTVARIEEEVTFTIKEQISNNTYMLEMQVSNTFAESLMKIGSFAFLKRPNDPAFFFFPVNIMNVHGNLLEVVIETIGPKSIRIIAENNNKLVLRGPYWNGVLGQPWIDNLTYGKIILVAGGIGQAPAMPLAVNLRKNNNQVTAVLAPGKVGKIFIEEQLTELGVTVYNVPSLRKTGIPMLKEGLYQKPDLVVSAGPDNQHYAIIRAMQSAGVNIPMVATNNATMCCGEGICGSCLKKVQGNTEIRLCKQQIDFSKFVED</sequence>
<dbReference type="RefSeq" id="WP_090932388.1">
    <property type="nucleotide sequence ID" value="NZ_FOTS01000003.1"/>
</dbReference>
<dbReference type="InterPro" id="IPR006058">
    <property type="entry name" value="2Fe2S_fd_BS"/>
</dbReference>
<dbReference type="Gene3D" id="3.40.50.80">
    <property type="entry name" value="Nucleotide-binding domain of ferredoxin-NADP reductase (FNR) module"/>
    <property type="match status" value="1"/>
</dbReference>
<dbReference type="STRING" id="1123291.SAMN04490355_10031"/>
<accession>A0A1I4H988</accession>
<dbReference type="AlphaFoldDB" id="A0A1I4H988"/>
<dbReference type="Proteomes" id="UP000199520">
    <property type="component" value="Unassembled WGS sequence"/>
</dbReference>
<dbReference type="PANTHER" id="PTHR43513">
    <property type="entry name" value="DIHYDROOROTATE DEHYDROGENASE B (NAD(+)), ELECTRON TRANSFER SUBUNIT"/>
    <property type="match status" value="1"/>
</dbReference>
<organism evidence="1 2">
    <name type="scientific">Pelosinus propionicus DSM 13327</name>
    <dbReference type="NCBI Taxonomy" id="1123291"/>
    <lineage>
        <taxon>Bacteria</taxon>
        <taxon>Bacillati</taxon>
        <taxon>Bacillota</taxon>
        <taxon>Negativicutes</taxon>
        <taxon>Selenomonadales</taxon>
        <taxon>Sporomusaceae</taxon>
        <taxon>Pelosinus</taxon>
    </lineage>
</organism>
<protein>
    <submittedName>
        <fullName evidence="1">NAD(P)H-flavin reductase</fullName>
    </submittedName>
</protein>